<dbReference type="CDD" id="cd03023">
    <property type="entry name" value="DsbA_Com1_like"/>
    <property type="match status" value="1"/>
</dbReference>
<dbReference type="PANTHER" id="PTHR13887">
    <property type="entry name" value="GLUTATHIONE S-TRANSFERASE KAPPA"/>
    <property type="match status" value="1"/>
</dbReference>
<evidence type="ECO:0000313" key="7">
    <source>
        <dbReference type="EMBL" id="MQQ07423.1"/>
    </source>
</evidence>
<gene>
    <name evidence="7" type="ORF">GFB49_03050</name>
</gene>
<dbReference type="PANTHER" id="PTHR13887:SF14">
    <property type="entry name" value="DISULFIDE BOND FORMATION PROTEIN D"/>
    <property type="match status" value="1"/>
</dbReference>
<name>A0A843YDM4_9RHOB</name>
<dbReference type="RefSeq" id="WP_153214308.1">
    <property type="nucleotide sequence ID" value="NZ_WIBF01000001.1"/>
</dbReference>
<comment type="caution">
    <text evidence="7">The sequence shown here is derived from an EMBL/GenBank/DDBJ whole genome shotgun (WGS) entry which is preliminary data.</text>
</comment>
<evidence type="ECO:0000256" key="5">
    <source>
        <dbReference type="SAM" id="SignalP"/>
    </source>
</evidence>
<dbReference type="Gene3D" id="3.40.30.10">
    <property type="entry name" value="Glutaredoxin"/>
    <property type="match status" value="1"/>
</dbReference>
<keyword evidence="2" id="KW-0560">Oxidoreductase</keyword>
<feature type="chain" id="PRO_5032302692" evidence="5">
    <location>
        <begin position="28"/>
        <end position="257"/>
    </location>
</feature>
<dbReference type="EMBL" id="WIBF01000001">
    <property type="protein sequence ID" value="MQQ07423.1"/>
    <property type="molecule type" value="Genomic_DNA"/>
</dbReference>
<keyword evidence="4" id="KW-0676">Redox-active center</keyword>
<organism evidence="7 8">
    <name type="scientific">Tritonibacter litoralis</name>
    <dbReference type="NCBI Taxonomy" id="2662264"/>
    <lineage>
        <taxon>Bacteria</taxon>
        <taxon>Pseudomonadati</taxon>
        <taxon>Pseudomonadota</taxon>
        <taxon>Alphaproteobacteria</taxon>
        <taxon>Rhodobacterales</taxon>
        <taxon>Paracoccaceae</taxon>
        <taxon>Tritonibacter</taxon>
    </lineage>
</organism>
<evidence type="ECO:0000256" key="3">
    <source>
        <dbReference type="ARBA" id="ARBA00023157"/>
    </source>
</evidence>
<evidence type="ECO:0000256" key="1">
    <source>
        <dbReference type="ARBA" id="ARBA00022729"/>
    </source>
</evidence>
<accession>A0A843YDM4</accession>
<proteinExistence type="predicted"/>
<evidence type="ECO:0000256" key="2">
    <source>
        <dbReference type="ARBA" id="ARBA00023002"/>
    </source>
</evidence>
<dbReference type="Pfam" id="PF01323">
    <property type="entry name" value="DSBA"/>
    <property type="match status" value="1"/>
</dbReference>
<dbReference type="InterPro" id="IPR001853">
    <property type="entry name" value="DSBA-like_thioredoxin_dom"/>
</dbReference>
<reference evidence="7 8" key="1">
    <citation type="submission" date="2019-10" db="EMBL/GenBank/DDBJ databases">
        <title>Epibacterium sp. nov., isolated from seawater.</title>
        <authorList>
            <person name="Zhang X."/>
            <person name="Li N."/>
        </authorList>
    </citation>
    <scope>NUCLEOTIDE SEQUENCE [LARGE SCALE GENOMIC DNA]</scope>
    <source>
        <strain evidence="7 8">SM1979</strain>
    </source>
</reference>
<dbReference type="InterPro" id="IPR013766">
    <property type="entry name" value="Thioredoxin_domain"/>
</dbReference>
<feature type="domain" description="Thioredoxin" evidence="6">
    <location>
        <begin position="57"/>
        <end position="254"/>
    </location>
</feature>
<dbReference type="GO" id="GO:0016491">
    <property type="term" value="F:oxidoreductase activity"/>
    <property type="evidence" value="ECO:0007669"/>
    <property type="project" value="UniProtKB-KW"/>
</dbReference>
<dbReference type="InterPro" id="IPR041205">
    <property type="entry name" value="ScsC_N"/>
</dbReference>
<dbReference type="InterPro" id="IPR036249">
    <property type="entry name" value="Thioredoxin-like_sf"/>
</dbReference>
<dbReference type="PROSITE" id="PS51352">
    <property type="entry name" value="THIOREDOXIN_2"/>
    <property type="match status" value="1"/>
</dbReference>
<dbReference type="Pfam" id="PF18312">
    <property type="entry name" value="ScsC_N"/>
    <property type="match status" value="1"/>
</dbReference>
<evidence type="ECO:0000259" key="6">
    <source>
        <dbReference type="PROSITE" id="PS51352"/>
    </source>
</evidence>
<dbReference type="AlphaFoldDB" id="A0A843YDM4"/>
<dbReference type="Proteomes" id="UP000444174">
    <property type="component" value="Unassembled WGS sequence"/>
</dbReference>
<dbReference type="SUPFAM" id="SSF52833">
    <property type="entry name" value="Thioredoxin-like"/>
    <property type="match status" value="1"/>
</dbReference>
<protein>
    <submittedName>
        <fullName evidence="7">Thioredoxin domain-containing protein</fullName>
    </submittedName>
</protein>
<feature type="signal peptide" evidence="5">
    <location>
        <begin position="1"/>
        <end position="27"/>
    </location>
</feature>
<evidence type="ECO:0000313" key="8">
    <source>
        <dbReference type="Proteomes" id="UP000444174"/>
    </source>
</evidence>
<keyword evidence="8" id="KW-1185">Reference proteome</keyword>
<keyword evidence="3" id="KW-1015">Disulfide bond</keyword>
<evidence type="ECO:0000256" key="4">
    <source>
        <dbReference type="ARBA" id="ARBA00023284"/>
    </source>
</evidence>
<keyword evidence="1 5" id="KW-0732">Signal</keyword>
<sequence>MISFAQTWTRTVAAAATALTLSLPASALDLKAMSDEERADFGAAVRAYLLEHPELLLEISDVLQERNAVAEAERDKALVQHNLAALTNDGFSWVGGNPDGDITIVEFMDYRCGFCRRAKPEVERLLAEDGNIRLIIKELPILGESSLVASRFAVSAKHVEGPEAYKALHDALIEMPGEPNEVTLARLSESFGYNTEAILEGMNADAVTQELRLTRQLANNMSISGTPTFIFGDEMVRGYLPLDQMKAVIEEQRAEAG</sequence>